<organism evidence="11 12">
    <name type="scientific">Proteiniclasticum sediminis</name>
    <dbReference type="NCBI Taxonomy" id="2804028"/>
    <lineage>
        <taxon>Bacteria</taxon>
        <taxon>Bacillati</taxon>
        <taxon>Bacillota</taxon>
        <taxon>Clostridia</taxon>
        <taxon>Eubacteriales</taxon>
        <taxon>Clostridiaceae</taxon>
        <taxon>Proteiniclasticum</taxon>
    </lineage>
</organism>
<comment type="pathway">
    <text evidence="9">Protein modification; lipoprotein biosynthesis (signal peptide cleavage).</text>
</comment>
<comment type="caution">
    <text evidence="9">Lacks conserved residue(s) required for the propagation of feature annotation.</text>
</comment>
<dbReference type="Pfam" id="PF01252">
    <property type="entry name" value="Peptidase_A8"/>
    <property type="match status" value="1"/>
</dbReference>
<evidence type="ECO:0000256" key="8">
    <source>
        <dbReference type="ARBA" id="ARBA00023136"/>
    </source>
</evidence>
<accession>A0A941CPT8</accession>
<dbReference type="EC" id="3.4.23.36" evidence="9"/>
<evidence type="ECO:0000256" key="10">
    <source>
        <dbReference type="RuleBase" id="RU004181"/>
    </source>
</evidence>
<keyword evidence="7 9" id="KW-1133">Transmembrane helix</keyword>
<sequence>MIYIIFLIGMALDILTKQWAMNGLKPQGDITVIPGFFDLAYLENRGAAFGIFQGKVVLLVLVTFVVLSILFLNYLKTPKKSLLFTWSNALILTGALGNLLDRVRLGYVVDFLSLHYKNQYYFPTFNVADICITFGTGLLILYILKEVE</sequence>
<evidence type="ECO:0000256" key="7">
    <source>
        <dbReference type="ARBA" id="ARBA00022989"/>
    </source>
</evidence>
<dbReference type="GO" id="GO:0006508">
    <property type="term" value="P:proteolysis"/>
    <property type="evidence" value="ECO:0007669"/>
    <property type="project" value="UniProtKB-KW"/>
</dbReference>
<dbReference type="GO" id="GO:0004190">
    <property type="term" value="F:aspartic-type endopeptidase activity"/>
    <property type="evidence" value="ECO:0007669"/>
    <property type="project" value="UniProtKB-UniRule"/>
</dbReference>
<keyword evidence="2 9" id="KW-1003">Cell membrane</keyword>
<evidence type="ECO:0000256" key="2">
    <source>
        <dbReference type="ARBA" id="ARBA00022475"/>
    </source>
</evidence>
<dbReference type="PRINTS" id="PR00781">
    <property type="entry name" value="LIPOSIGPTASE"/>
</dbReference>
<comment type="similarity">
    <text evidence="1 9 10">Belongs to the peptidase A8 family.</text>
</comment>
<comment type="catalytic activity">
    <reaction evidence="9">
        <text>Release of signal peptides from bacterial membrane prolipoproteins. Hydrolyzes -Xaa-Yaa-Zaa-|-(S,diacylglyceryl)Cys-, in which Xaa is hydrophobic (preferably Leu), and Yaa (Ala or Ser) and Zaa (Gly or Ala) have small, neutral side chains.</text>
        <dbReference type="EC" id="3.4.23.36"/>
    </reaction>
</comment>
<dbReference type="PANTHER" id="PTHR33695">
    <property type="entry name" value="LIPOPROTEIN SIGNAL PEPTIDASE"/>
    <property type="match status" value="1"/>
</dbReference>
<keyword evidence="8 9" id="KW-0472">Membrane</keyword>
<feature type="transmembrane region" description="Helical" evidence="9">
    <location>
        <begin position="56"/>
        <end position="75"/>
    </location>
</feature>
<keyword evidence="12" id="KW-1185">Reference proteome</keyword>
<dbReference type="NCBIfam" id="TIGR00077">
    <property type="entry name" value="lspA"/>
    <property type="match status" value="1"/>
</dbReference>
<evidence type="ECO:0000256" key="3">
    <source>
        <dbReference type="ARBA" id="ARBA00022670"/>
    </source>
</evidence>
<gene>
    <name evidence="9 11" type="primary">lspA</name>
    <name evidence="11" type="ORF">KCG48_03595</name>
</gene>
<dbReference type="AlphaFoldDB" id="A0A941CPT8"/>
<dbReference type="EMBL" id="JAGSCS010000003">
    <property type="protein sequence ID" value="MBR0575419.1"/>
    <property type="molecule type" value="Genomic_DNA"/>
</dbReference>
<dbReference type="GO" id="GO:0005886">
    <property type="term" value="C:plasma membrane"/>
    <property type="evidence" value="ECO:0007669"/>
    <property type="project" value="UniProtKB-SubCell"/>
</dbReference>
<reference evidence="11" key="1">
    <citation type="submission" date="2021-04" db="EMBL/GenBank/DDBJ databases">
        <title>Proteiniclasticum sedimins sp. nov., an obligate anaerobic bacterium isolated from anaerobic sludge.</title>
        <authorList>
            <person name="Liu J."/>
        </authorList>
    </citation>
    <scope>NUCLEOTIDE SEQUENCE</scope>
    <source>
        <strain evidence="11">BAD-10</strain>
    </source>
</reference>
<evidence type="ECO:0000313" key="11">
    <source>
        <dbReference type="EMBL" id="MBR0575419.1"/>
    </source>
</evidence>
<keyword evidence="3 9" id="KW-0645">Protease</keyword>
<keyword evidence="5 9" id="KW-0064">Aspartyl protease</keyword>
<feature type="active site" evidence="9">
    <location>
        <position position="110"/>
    </location>
</feature>
<comment type="caution">
    <text evidence="11">The sequence shown here is derived from an EMBL/GenBank/DDBJ whole genome shotgun (WGS) entry which is preliminary data.</text>
</comment>
<name>A0A941CPT8_9CLOT</name>
<evidence type="ECO:0000256" key="4">
    <source>
        <dbReference type="ARBA" id="ARBA00022692"/>
    </source>
</evidence>
<proteinExistence type="inferred from homology"/>
<comment type="function">
    <text evidence="9">This protein specifically catalyzes the removal of signal peptides from prolipoproteins.</text>
</comment>
<evidence type="ECO:0000313" key="12">
    <source>
        <dbReference type="Proteomes" id="UP000675379"/>
    </source>
</evidence>
<keyword evidence="4 9" id="KW-0812">Transmembrane</keyword>
<feature type="transmembrane region" description="Helical" evidence="9">
    <location>
        <begin position="120"/>
        <end position="144"/>
    </location>
</feature>
<dbReference type="InterPro" id="IPR001872">
    <property type="entry name" value="Peptidase_A8"/>
</dbReference>
<evidence type="ECO:0000256" key="1">
    <source>
        <dbReference type="ARBA" id="ARBA00006139"/>
    </source>
</evidence>
<feature type="active site" evidence="9">
    <location>
        <position position="129"/>
    </location>
</feature>
<protein>
    <recommendedName>
        <fullName evidence="9">Lipoprotein signal peptidase</fullName>
        <ecNumber evidence="9">3.4.23.36</ecNumber>
    </recommendedName>
    <alternativeName>
        <fullName evidence="9">Prolipoprotein signal peptidase</fullName>
    </alternativeName>
    <alternativeName>
        <fullName evidence="9">Signal peptidase II</fullName>
        <shortName evidence="9">SPase II</shortName>
    </alternativeName>
</protein>
<keyword evidence="6 9" id="KW-0378">Hydrolase</keyword>
<evidence type="ECO:0000256" key="6">
    <source>
        <dbReference type="ARBA" id="ARBA00022801"/>
    </source>
</evidence>
<evidence type="ECO:0000256" key="5">
    <source>
        <dbReference type="ARBA" id="ARBA00022750"/>
    </source>
</evidence>
<evidence type="ECO:0000256" key="9">
    <source>
        <dbReference type="HAMAP-Rule" id="MF_00161"/>
    </source>
</evidence>
<comment type="subcellular location">
    <subcellularLocation>
        <location evidence="9">Cell membrane</location>
        <topology evidence="9">Multi-pass membrane protein</topology>
    </subcellularLocation>
</comment>
<dbReference type="RefSeq" id="WP_211799942.1">
    <property type="nucleotide sequence ID" value="NZ_JAGSCS010000003.1"/>
</dbReference>
<feature type="transmembrane region" description="Helical" evidence="9">
    <location>
        <begin position="82"/>
        <end position="100"/>
    </location>
</feature>
<dbReference type="PANTHER" id="PTHR33695:SF1">
    <property type="entry name" value="LIPOPROTEIN SIGNAL PEPTIDASE"/>
    <property type="match status" value="1"/>
</dbReference>
<dbReference type="HAMAP" id="MF_00161">
    <property type="entry name" value="LspA"/>
    <property type="match status" value="1"/>
</dbReference>
<dbReference type="Proteomes" id="UP000675379">
    <property type="component" value="Unassembled WGS sequence"/>
</dbReference>